<reference evidence="2 3" key="1">
    <citation type="submission" date="2022-10" db="EMBL/GenBank/DDBJ databases">
        <title>Description of Fervidibacillus gen. nov. in the family Fervidibacillaceae fam. nov. with two species, Fervidibacillus albus sp. nov., and Fervidibacillus halotolerans sp. nov., isolated from tidal flat sediments.</title>
        <authorList>
            <person name="Kwon K.K."/>
            <person name="Yang S.-H."/>
        </authorList>
    </citation>
    <scope>NUCLEOTIDE SEQUENCE [LARGE SCALE GENOMIC DNA]</scope>
    <source>
        <strain evidence="2 3">DSM 23332</strain>
    </source>
</reference>
<dbReference type="EMBL" id="JAOUSE010000004">
    <property type="protein sequence ID" value="MCU9593395.1"/>
    <property type="molecule type" value="Genomic_DNA"/>
</dbReference>
<gene>
    <name evidence="2" type="ORF">OEV82_02855</name>
</gene>
<evidence type="ECO:0000313" key="2">
    <source>
        <dbReference type="EMBL" id="MCU9593395.1"/>
    </source>
</evidence>
<proteinExistence type="predicted"/>
<feature type="domain" description="DSBA-like thioredoxin" evidence="1">
    <location>
        <begin position="3"/>
        <end position="204"/>
    </location>
</feature>
<protein>
    <submittedName>
        <fullName evidence="2">DsbA family oxidoreductase</fullName>
    </submittedName>
</protein>
<name>A0ABT2WCI9_9BACI</name>
<dbReference type="SUPFAM" id="SSF52833">
    <property type="entry name" value="Thioredoxin-like"/>
    <property type="match status" value="1"/>
</dbReference>
<dbReference type="PANTHER" id="PTHR13887">
    <property type="entry name" value="GLUTATHIONE S-TRANSFERASE KAPPA"/>
    <property type="match status" value="1"/>
</dbReference>
<evidence type="ECO:0000259" key="1">
    <source>
        <dbReference type="Pfam" id="PF01323"/>
    </source>
</evidence>
<dbReference type="CDD" id="cd03024">
    <property type="entry name" value="DsbA_FrnE"/>
    <property type="match status" value="1"/>
</dbReference>
<sequence>MKITIWSDFVCPFCYIGQSHLDQALKHFEQANDVEIEYKSFLLMPDAKYVSGKSYAETFAELKGLSLQQAETMLNQVVNMGKQAGIEINYDIAKLSSTVDAHRVFQFAKKLGKGTAFFKRFYRAHFSEGELLSDHDTIVRLAREIGLTEVDVRNVLDDKDPSNEMMQDIYEAQSVGVQGVPFFVFNNKYAVSGAQPVDTFVQVLTKVWKEEQEKN</sequence>
<dbReference type="Pfam" id="PF01323">
    <property type="entry name" value="DSBA"/>
    <property type="match status" value="1"/>
</dbReference>
<dbReference type="RefSeq" id="WP_173661525.1">
    <property type="nucleotide sequence ID" value="NZ_JAOUSE010000004.1"/>
</dbReference>
<dbReference type="Gene3D" id="3.40.30.10">
    <property type="entry name" value="Glutaredoxin"/>
    <property type="match status" value="1"/>
</dbReference>
<keyword evidence="3" id="KW-1185">Reference proteome</keyword>
<dbReference type="PANTHER" id="PTHR13887:SF41">
    <property type="entry name" value="THIOREDOXIN SUPERFAMILY PROTEIN"/>
    <property type="match status" value="1"/>
</dbReference>
<comment type="caution">
    <text evidence="2">The sequence shown here is derived from an EMBL/GenBank/DDBJ whole genome shotgun (WGS) entry which is preliminary data.</text>
</comment>
<organism evidence="2 3">
    <name type="scientific">Pallidibacillus thermolactis</name>
    <dbReference type="NCBI Taxonomy" id="251051"/>
    <lineage>
        <taxon>Bacteria</taxon>
        <taxon>Bacillati</taxon>
        <taxon>Bacillota</taxon>
        <taxon>Bacilli</taxon>
        <taxon>Bacillales</taxon>
        <taxon>Bacillaceae</taxon>
        <taxon>Pallidibacillus</taxon>
    </lineage>
</organism>
<dbReference type="Proteomes" id="UP001208656">
    <property type="component" value="Unassembled WGS sequence"/>
</dbReference>
<accession>A0ABT2WCI9</accession>
<dbReference type="InterPro" id="IPR036249">
    <property type="entry name" value="Thioredoxin-like_sf"/>
</dbReference>
<dbReference type="InterPro" id="IPR001853">
    <property type="entry name" value="DSBA-like_thioredoxin_dom"/>
</dbReference>
<evidence type="ECO:0000313" key="3">
    <source>
        <dbReference type="Proteomes" id="UP001208656"/>
    </source>
</evidence>